<dbReference type="SUPFAM" id="SSF51658">
    <property type="entry name" value="Xylose isomerase-like"/>
    <property type="match status" value="1"/>
</dbReference>
<reference evidence="1 2" key="1">
    <citation type="submission" date="2018-01" db="EMBL/GenBank/DDBJ databases">
        <title>Whole genome analyses suggest that Burkholderia sensu lato contains two further novel genera in the rhizoxinica-symbiotica group Mycetohabitans gen. nov., and Trinickia gen. nov.: implications for the evolution of diazotrophy and nodulation in the Burkholderiaceae.</title>
        <authorList>
            <person name="Estrada-de los Santos P."/>
            <person name="Palmer M."/>
            <person name="Chavez-Ramirez B."/>
            <person name="Beukes C."/>
            <person name="Steenkamp E.T."/>
            <person name="Hirsch A.M."/>
            <person name="Manyaka P."/>
            <person name="Maluk M."/>
            <person name="Lafos M."/>
            <person name="Crook M."/>
            <person name="Gross E."/>
            <person name="Simon M.F."/>
            <person name="Bueno dos Reis Junior F."/>
            <person name="Poole P.S."/>
            <person name="Venter S.N."/>
            <person name="James E.K."/>
        </authorList>
    </citation>
    <scope>NUCLEOTIDE SEQUENCE [LARGE SCALE GENOMIC DNA]</scope>
    <source>
        <strain evidence="1 2">GIMN1.004</strain>
    </source>
</reference>
<dbReference type="Gene3D" id="3.20.20.150">
    <property type="entry name" value="Divalent-metal-dependent TIM barrel enzymes"/>
    <property type="match status" value="1"/>
</dbReference>
<accession>A0A2N7VGX8</accession>
<comment type="caution">
    <text evidence="1">The sequence shown here is derived from an EMBL/GenBank/DDBJ whole genome shotgun (WGS) entry which is preliminary data.</text>
</comment>
<dbReference type="OrthoDB" id="2237247at2"/>
<protein>
    <submittedName>
        <fullName evidence="1">Xylose isomerase</fullName>
    </submittedName>
</protein>
<dbReference type="InterPro" id="IPR036237">
    <property type="entry name" value="Xyl_isomerase-like_sf"/>
</dbReference>
<proteinExistence type="predicted"/>
<dbReference type="EMBL" id="PNYA01000025">
    <property type="protein sequence ID" value="PMS16402.1"/>
    <property type="molecule type" value="Genomic_DNA"/>
</dbReference>
<gene>
    <name evidence="1" type="ORF">C0Z18_24015</name>
</gene>
<evidence type="ECO:0000313" key="2">
    <source>
        <dbReference type="Proteomes" id="UP000235616"/>
    </source>
</evidence>
<dbReference type="Proteomes" id="UP000235616">
    <property type="component" value="Unassembled WGS sequence"/>
</dbReference>
<sequence length="263" mass="27635">MAGTSSSGDAVEVVVVASAFGAQAVRRAGHAAWLDTVRRAGASGFEVRRELFSHEAEASFEALRALGAAIDARGLWSVYSTPTALYRDDGGLDAAALACAYTEADALGARWLKLQLGGFAGQADGARIARVGAGRRARLVVENGQGQGDGTIARFEALFAALAQEGAADVLGMTFDIGNWDWAGQASLDAARALARYVEYVHCKSSEGHGARRFPVAPKAEDPGIRAIFGTLPRTAPRGIEFPLDEHAIEDDAKRHVAWLAAA</sequence>
<dbReference type="AlphaFoldDB" id="A0A2N7VGX8"/>
<dbReference type="GO" id="GO:0016853">
    <property type="term" value="F:isomerase activity"/>
    <property type="evidence" value="ECO:0007669"/>
    <property type="project" value="UniProtKB-KW"/>
</dbReference>
<name>A0A2N7VGX8_9BURK</name>
<keyword evidence="2" id="KW-1185">Reference proteome</keyword>
<keyword evidence="1" id="KW-0413">Isomerase</keyword>
<evidence type="ECO:0000313" key="1">
    <source>
        <dbReference type="EMBL" id="PMS16402.1"/>
    </source>
</evidence>
<organism evidence="1 2">
    <name type="scientific">Trinickia dabaoshanensis</name>
    <dbReference type="NCBI Taxonomy" id="564714"/>
    <lineage>
        <taxon>Bacteria</taxon>
        <taxon>Pseudomonadati</taxon>
        <taxon>Pseudomonadota</taxon>
        <taxon>Betaproteobacteria</taxon>
        <taxon>Burkholderiales</taxon>
        <taxon>Burkholderiaceae</taxon>
        <taxon>Trinickia</taxon>
    </lineage>
</organism>